<feature type="domain" description="DUF7919" evidence="1">
    <location>
        <begin position="3"/>
        <end position="125"/>
    </location>
</feature>
<dbReference type="RefSeq" id="WP_169452837.1">
    <property type="nucleotide sequence ID" value="NZ_CP051774.1"/>
</dbReference>
<dbReference type="InterPro" id="IPR057679">
    <property type="entry name" value="DUF7919"/>
</dbReference>
<dbReference type="Pfam" id="PF25535">
    <property type="entry name" value="DUF7919"/>
    <property type="match status" value="1"/>
</dbReference>
<evidence type="ECO:0000313" key="2">
    <source>
        <dbReference type="EMBL" id="QJE94616.1"/>
    </source>
</evidence>
<dbReference type="KEGG" id="luo:HHL09_02065"/>
<name>A0A858RC67_9BACT</name>
<dbReference type="EMBL" id="CP051774">
    <property type="protein sequence ID" value="QJE94616.1"/>
    <property type="molecule type" value="Genomic_DNA"/>
</dbReference>
<dbReference type="Proteomes" id="UP000501812">
    <property type="component" value="Chromosome"/>
</dbReference>
<evidence type="ECO:0000313" key="3">
    <source>
        <dbReference type="Proteomes" id="UP000501812"/>
    </source>
</evidence>
<dbReference type="AlphaFoldDB" id="A0A858RC67"/>
<keyword evidence="3" id="KW-1185">Reference proteome</keyword>
<proteinExistence type="predicted"/>
<organism evidence="2 3">
    <name type="scientific">Luteolibacter luteus</name>
    <dbReference type="NCBI Taxonomy" id="2728835"/>
    <lineage>
        <taxon>Bacteria</taxon>
        <taxon>Pseudomonadati</taxon>
        <taxon>Verrucomicrobiota</taxon>
        <taxon>Verrucomicrobiia</taxon>
        <taxon>Verrucomicrobiales</taxon>
        <taxon>Verrucomicrobiaceae</taxon>
        <taxon>Luteolibacter</taxon>
    </lineage>
</organism>
<reference evidence="2 3" key="1">
    <citation type="submission" date="2020-04" db="EMBL/GenBank/DDBJ databases">
        <title>Luteolibacter sp. G-1-1-1 isolated from soil.</title>
        <authorList>
            <person name="Dahal R.H."/>
        </authorList>
    </citation>
    <scope>NUCLEOTIDE SEQUENCE [LARGE SCALE GENOMIC DNA]</scope>
    <source>
        <strain evidence="2 3">G-1-1-1</strain>
    </source>
</reference>
<protein>
    <recommendedName>
        <fullName evidence="1">DUF7919 domain-containing protein</fullName>
    </recommendedName>
</protein>
<sequence length="158" mass="17571">MAYLRDGDHCCNLPHSTGIPLTAIGWLDPDHDYPRGKVSEGFFRQLCMHLGKPWQAPFAWAGFHHCELCQFSTSQSHFGGYSFQSTSSSEIFVPNGREIFVSPKNIAHYIDAHGYLPPDSFIDALGACPTQGSNAYLKLLLDSGGREWLKRLEAPEPS</sequence>
<evidence type="ECO:0000259" key="1">
    <source>
        <dbReference type="Pfam" id="PF25535"/>
    </source>
</evidence>
<accession>A0A858RC67</accession>
<gene>
    <name evidence="2" type="ORF">HHL09_02065</name>
</gene>